<evidence type="ECO:0000313" key="12">
    <source>
        <dbReference type="Proteomes" id="UP000187085"/>
    </source>
</evidence>
<keyword evidence="3 8" id="KW-0813">Transport</keyword>
<feature type="transmembrane region" description="Helical" evidence="10">
    <location>
        <begin position="204"/>
        <end position="226"/>
    </location>
</feature>
<organism evidence="11 12">
    <name type="scientific">Tersicoccus phoenicis</name>
    <dbReference type="NCBI Taxonomy" id="554083"/>
    <lineage>
        <taxon>Bacteria</taxon>
        <taxon>Bacillati</taxon>
        <taxon>Actinomycetota</taxon>
        <taxon>Actinomycetes</taxon>
        <taxon>Micrococcales</taxon>
        <taxon>Micrococcaceae</taxon>
        <taxon>Tersicoccus</taxon>
    </lineage>
</organism>
<evidence type="ECO:0000256" key="10">
    <source>
        <dbReference type="SAM" id="Phobius"/>
    </source>
</evidence>
<keyword evidence="6 10" id="KW-1133">Transmembrane helix</keyword>
<evidence type="ECO:0000256" key="6">
    <source>
        <dbReference type="ARBA" id="ARBA00022989"/>
    </source>
</evidence>
<evidence type="ECO:0000256" key="7">
    <source>
        <dbReference type="ARBA" id="ARBA00023136"/>
    </source>
</evidence>
<comment type="caution">
    <text evidence="11">The sequence shown here is derived from an EMBL/GenBank/DDBJ whole genome shotgun (WGS) entry which is preliminary data.</text>
</comment>
<accession>A0A1R1LL45</accession>
<evidence type="ECO:0000256" key="8">
    <source>
        <dbReference type="RuleBase" id="RU000477"/>
    </source>
</evidence>
<comment type="similarity">
    <text evidence="2 8">Belongs to the MIP/aquaporin (TC 1.A.8) family.</text>
</comment>
<dbReference type="SUPFAM" id="SSF81338">
    <property type="entry name" value="Aquaporin-like"/>
    <property type="match status" value="1"/>
</dbReference>
<feature type="region of interest" description="Disordered" evidence="9">
    <location>
        <begin position="1"/>
        <end position="44"/>
    </location>
</feature>
<feature type="compositionally biased region" description="Basic and acidic residues" evidence="9">
    <location>
        <begin position="352"/>
        <end position="369"/>
    </location>
</feature>
<keyword evidence="7 10" id="KW-0472">Membrane</keyword>
<dbReference type="OrthoDB" id="9807293at2"/>
<dbReference type="InterPro" id="IPR000425">
    <property type="entry name" value="MIP"/>
</dbReference>
<evidence type="ECO:0000313" key="11">
    <source>
        <dbReference type="EMBL" id="OMH28252.1"/>
    </source>
</evidence>
<feature type="region of interest" description="Disordered" evidence="9">
    <location>
        <begin position="305"/>
        <end position="369"/>
    </location>
</feature>
<dbReference type="Gene3D" id="1.20.1080.10">
    <property type="entry name" value="Glycerol uptake facilitator protein"/>
    <property type="match status" value="1"/>
</dbReference>
<proteinExistence type="inferred from homology"/>
<feature type="transmembrane region" description="Helical" evidence="10">
    <location>
        <begin position="82"/>
        <end position="101"/>
    </location>
</feature>
<dbReference type="Proteomes" id="UP000187085">
    <property type="component" value="Unassembled WGS sequence"/>
</dbReference>
<dbReference type="InterPro" id="IPR034294">
    <property type="entry name" value="Aquaporin_transptr"/>
</dbReference>
<feature type="transmembrane region" description="Helical" evidence="10">
    <location>
        <begin position="233"/>
        <end position="253"/>
    </location>
</feature>
<feature type="compositionally biased region" description="Low complexity" evidence="9">
    <location>
        <begin position="32"/>
        <end position="44"/>
    </location>
</feature>
<gene>
    <name evidence="11" type="ORF">BKD30_01625</name>
</gene>
<keyword evidence="5 8" id="KW-0812">Transmembrane</keyword>
<evidence type="ECO:0000256" key="9">
    <source>
        <dbReference type="SAM" id="MobiDB-lite"/>
    </source>
</evidence>
<dbReference type="Pfam" id="PF00230">
    <property type="entry name" value="MIP"/>
    <property type="match status" value="1"/>
</dbReference>
<dbReference type="PANTHER" id="PTHR19139">
    <property type="entry name" value="AQUAPORIN TRANSPORTER"/>
    <property type="match status" value="1"/>
</dbReference>
<dbReference type="PROSITE" id="PS00221">
    <property type="entry name" value="MIP"/>
    <property type="match status" value="1"/>
</dbReference>
<dbReference type="AlphaFoldDB" id="A0A1R1LL45"/>
<keyword evidence="12" id="KW-1185">Reference proteome</keyword>
<feature type="transmembrane region" description="Helical" evidence="10">
    <location>
        <begin position="273"/>
        <end position="296"/>
    </location>
</feature>
<reference evidence="11 12" key="1">
    <citation type="submission" date="2016-12" db="EMBL/GenBank/DDBJ databases">
        <title>Draft genome of Tersicoccus phoenicis 1P05MA.</title>
        <authorList>
            <person name="Nakajima Y."/>
            <person name="Yoshizawa S."/>
            <person name="Nakamura K."/>
            <person name="Ogura Y."/>
            <person name="Hayashi T."/>
            <person name="Kogure K."/>
        </authorList>
    </citation>
    <scope>NUCLEOTIDE SEQUENCE [LARGE SCALE GENOMIC DNA]</scope>
    <source>
        <strain evidence="11 12">1p05MA</strain>
    </source>
</reference>
<dbReference type="InterPro" id="IPR022357">
    <property type="entry name" value="MIP_CS"/>
</dbReference>
<protein>
    <recommendedName>
        <fullName evidence="13">MIP family channel protein</fullName>
    </recommendedName>
</protein>
<evidence type="ECO:0000256" key="1">
    <source>
        <dbReference type="ARBA" id="ARBA00004651"/>
    </source>
</evidence>
<dbReference type="GO" id="GO:0015250">
    <property type="term" value="F:water channel activity"/>
    <property type="evidence" value="ECO:0007669"/>
    <property type="project" value="TreeGrafter"/>
</dbReference>
<evidence type="ECO:0000256" key="3">
    <source>
        <dbReference type="ARBA" id="ARBA00022448"/>
    </source>
</evidence>
<dbReference type="EMBL" id="MRDE01000009">
    <property type="protein sequence ID" value="OMH28252.1"/>
    <property type="molecule type" value="Genomic_DNA"/>
</dbReference>
<dbReference type="GO" id="GO:0005886">
    <property type="term" value="C:plasma membrane"/>
    <property type="evidence" value="ECO:0007669"/>
    <property type="project" value="UniProtKB-SubCell"/>
</dbReference>
<evidence type="ECO:0000256" key="2">
    <source>
        <dbReference type="ARBA" id="ARBA00006175"/>
    </source>
</evidence>
<feature type="transmembrane region" description="Helical" evidence="10">
    <location>
        <begin position="154"/>
        <end position="173"/>
    </location>
</feature>
<dbReference type="STRING" id="554083.BKD30_01625"/>
<comment type="subcellular location">
    <subcellularLocation>
        <location evidence="1">Cell membrane</location>
        <topology evidence="1">Multi-pass membrane protein</topology>
    </subcellularLocation>
</comment>
<evidence type="ECO:0008006" key="13">
    <source>
        <dbReference type="Google" id="ProtNLM"/>
    </source>
</evidence>
<evidence type="ECO:0000256" key="5">
    <source>
        <dbReference type="ARBA" id="ARBA00022692"/>
    </source>
</evidence>
<dbReference type="InterPro" id="IPR023271">
    <property type="entry name" value="Aquaporin-like"/>
</dbReference>
<keyword evidence="4" id="KW-1003">Cell membrane</keyword>
<dbReference type="PANTHER" id="PTHR19139:SF199">
    <property type="entry name" value="MIP17260P"/>
    <property type="match status" value="1"/>
</dbReference>
<evidence type="ECO:0000256" key="4">
    <source>
        <dbReference type="ARBA" id="ARBA00022475"/>
    </source>
</evidence>
<sequence>MAADPGRTPQPADPRSEADPNAGATSTTVPHAATTGGRRASGAAAGVGDLAAPVPVAATKEGMATEILGPGAGPWARAGAEAIGTFLLVFGGLGAVLSGLLVQTGGVPAPVALGLAMTVGVLAFGHISGGHFNPALTLGAAIAGRTRWAHTPSYLLGQLVGGLAASGLLYLVLRVHPQLGGTLPQVFTALSNGYDSRSPAQFPLTSVLLAEIVASALFVAVVLGATARRANNLLAALAAGFGLTVVLAAIAPISNGGINPIRATGSAIFAEGWAVQQLWAFWVAPLLGGLLAGLVFRSFLSVTPRDGEGEDAEDTNAEDTDAPVTAASAERPRNAPAPPKPGTGRTDPGAESAHDREVRNFFDHRDGGS</sequence>
<dbReference type="RefSeq" id="WP_076701105.1">
    <property type="nucleotide sequence ID" value="NZ_MRDE01000009.1"/>
</dbReference>
<feature type="compositionally biased region" description="Acidic residues" evidence="9">
    <location>
        <begin position="308"/>
        <end position="321"/>
    </location>
</feature>
<name>A0A1R1LL45_9MICC</name>
<dbReference type="PRINTS" id="PR00783">
    <property type="entry name" value="MINTRINSICP"/>
</dbReference>